<keyword evidence="16" id="KW-1185">Reference proteome</keyword>
<dbReference type="PROSITE" id="PS01347">
    <property type="entry name" value="MRAY_1"/>
    <property type="match status" value="1"/>
</dbReference>
<evidence type="ECO:0000256" key="12">
    <source>
        <dbReference type="HAMAP-Rule" id="MF_00038"/>
    </source>
</evidence>
<dbReference type="PROSITE" id="PS01348">
    <property type="entry name" value="MRAY_2"/>
    <property type="match status" value="1"/>
</dbReference>
<feature type="transmembrane region" description="Helical" evidence="12">
    <location>
        <begin position="20"/>
        <end position="40"/>
    </location>
</feature>
<dbReference type="GO" id="GO:0046872">
    <property type="term" value="F:metal ion binding"/>
    <property type="evidence" value="ECO:0007669"/>
    <property type="project" value="UniProtKB-KW"/>
</dbReference>
<keyword evidence="8 12" id="KW-1133">Transmembrane helix</keyword>
<dbReference type="HAMAP" id="MF_00038">
    <property type="entry name" value="MraY"/>
    <property type="match status" value="1"/>
</dbReference>
<dbReference type="InterPro" id="IPR018480">
    <property type="entry name" value="PNAcMuramoyl-5peptid_Trfase_CS"/>
</dbReference>
<dbReference type="AlphaFoldDB" id="A0A0A8K4T7"/>
<dbReference type="InterPro" id="IPR003524">
    <property type="entry name" value="PNAcMuramoyl-5peptid_Trfase"/>
</dbReference>
<evidence type="ECO:0000256" key="2">
    <source>
        <dbReference type="ARBA" id="ARBA00005583"/>
    </source>
</evidence>
<dbReference type="CDD" id="cd06852">
    <property type="entry name" value="GT_MraY"/>
    <property type="match status" value="1"/>
</dbReference>
<dbReference type="GO" id="GO:0009252">
    <property type="term" value="P:peptidoglycan biosynthetic process"/>
    <property type="evidence" value="ECO:0007669"/>
    <property type="project" value="UniProtKB-UniRule"/>
</dbReference>
<accession>A0A0A8K4T7</accession>
<dbReference type="NCBIfam" id="TIGR00445">
    <property type="entry name" value="mraY"/>
    <property type="match status" value="1"/>
</dbReference>
<feature type="transmembrane region" description="Helical" evidence="12">
    <location>
        <begin position="241"/>
        <end position="258"/>
    </location>
</feature>
<keyword evidence="12 14" id="KW-0479">Metal-binding</keyword>
<feature type="transmembrane region" description="Helical" evidence="12">
    <location>
        <begin position="265"/>
        <end position="284"/>
    </location>
</feature>
<feature type="transmembrane region" description="Helical" evidence="12">
    <location>
        <begin position="74"/>
        <end position="92"/>
    </location>
</feature>
<comment type="cofactor">
    <cofactor evidence="12 14">
        <name>Mg(2+)</name>
        <dbReference type="ChEBI" id="CHEBI:18420"/>
    </cofactor>
</comment>
<name>A0A0A8K4T7_9HYPH</name>
<keyword evidence="3 12" id="KW-0132">Cell division</keyword>
<keyword evidence="10 12" id="KW-0131">Cell cycle</keyword>
<feature type="transmembrane region" description="Helical" evidence="12">
    <location>
        <begin position="135"/>
        <end position="153"/>
    </location>
</feature>
<sequence length="362" mass="38865">MFYWLAELAPDVAVLNIFRYITFRTGGAIVTALLFVFFFGPRVIRSLRVRQGKGQPIRTEGPQSHIIQKQGTPTMGGLMILSGLVVSVLLWGNLSNPYVWVVLLLTLVYGAVGFYDDYLKVTKQSVLGFAGRIKIVIEAGAAIIATYVIASVGEPPLSTTLTIPFFKDTVIPLGMWMFVIFGTFIIVGAGNAVNLTDGLDGLAIVPVMIAAATFGFIAYVVGNSLFADYLQIHFVNGTGELAIICGALVGAGLGFLWFNAPPALIFMGDTGSLALGGALGTIAVATKHELVLAIVGGLFVLEAVSVIVQVASFKMFGKRVFRMAPLHHHFEQKGWPESTVVIRFWIISVVLALAGLATLKLR</sequence>
<dbReference type="Pfam" id="PF10555">
    <property type="entry name" value="MraY_sig1"/>
    <property type="match status" value="1"/>
</dbReference>
<feature type="transmembrane region" description="Helical" evidence="12">
    <location>
        <begin position="98"/>
        <end position="115"/>
    </location>
</feature>
<feature type="transmembrane region" description="Helical" evidence="12">
    <location>
        <begin position="173"/>
        <end position="195"/>
    </location>
</feature>
<dbReference type="GO" id="GO:0051992">
    <property type="term" value="F:UDP-N-acetylmuramoyl-L-alanyl-D-glutamyl-meso-2,6-diaminopimelyl-D-alanyl-D-alanine:undecaprenyl-phosphate transferase activity"/>
    <property type="evidence" value="ECO:0007669"/>
    <property type="project" value="RHEA"/>
</dbReference>
<dbReference type="InterPro" id="IPR000715">
    <property type="entry name" value="Glycosyl_transferase_4"/>
</dbReference>
<keyword evidence="4 12" id="KW-0808">Transferase</keyword>
<comment type="pathway">
    <text evidence="12">Cell wall biogenesis; peptidoglycan biosynthesis.</text>
</comment>
<feature type="transmembrane region" description="Helical" evidence="12">
    <location>
        <begin position="202"/>
        <end position="221"/>
    </location>
</feature>
<dbReference type="Pfam" id="PF00953">
    <property type="entry name" value="Glycos_transf_4"/>
    <property type="match status" value="1"/>
</dbReference>
<keyword evidence="9 12" id="KW-0472">Membrane</keyword>
<keyword evidence="12 14" id="KW-0460">Magnesium</keyword>
<evidence type="ECO:0000256" key="5">
    <source>
        <dbReference type="ARBA" id="ARBA00022692"/>
    </source>
</evidence>
<dbReference type="GO" id="GO:0071555">
    <property type="term" value="P:cell wall organization"/>
    <property type="evidence" value="ECO:0007669"/>
    <property type="project" value="UniProtKB-KW"/>
</dbReference>
<dbReference type="PANTHER" id="PTHR22926">
    <property type="entry name" value="PHOSPHO-N-ACETYLMURAMOYL-PENTAPEPTIDE-TRANSFERASE"/>
    <property type="match status" value="1"/>
</dbReference>
<evidence type="ECO:0000256" key="9">
    <source>
        <dbReference type="ARBA" id="ARBA00023136"/>
    </source>
</evidence>
<protein>
    <recommendedName>
        <fullName evidence="12 13">Phospho-N-acetylmuramoyl-pentapeptide-transferase</fullName>
        <ecNumber evidence="12 13">2.7.8.13</ecNumber>
    </recommendedName>
    <alternativeName>
        <fullName evidence="12">UDP-MurNAc-pentapeptide phosphotransferase</fullName>
    </alternativeName>
</protein>
<keyword evidence="7 12" id="KW-0573">Peptidoglycan synthesis</keyword>
<evidence type="ECO:0000256" key="14">
    <source>
        <dbReference type="PIRSR" id="PIRSR600715-1"/>
    </source>
</evidence>
<dbReference type="Proteomes" id="UP000031643">
    <property type="component" value="Chromosome"/>
</dbReference>
<reference evidence="15 16" key="1">
    <citation type="submission" date="2014-09" db="EMBL/GenBank/DDBJ databases">
        <title>Genome sequencing of Methyloceanibacter caenitepidi Gela4.</title>
        <authorList>
            <person name="Takeuchi M."/>
            <person name="Susumu S."/>
            <person name="Kamagata Y."/>
            <person name="Oshima K."/>
            <person name="Hattori M."/>
            <person name="Iwasaki W."/>
        </authorList>
    </citation>
    <scope>NUCLEOTIDE SEQUENCE [LARGE SCALE GENOMIC DNA]</scope>
    <source>
        <strain evidence="15 16">Gela4</strain>
    </source>
</reference>
<dbReference type="EMBL" id="AP014648">
    <property type="protein sequence ID" value="BAQ17029.1"/>
    <property type="molecule type" value="Genomic_DNA"/>
</dbReference>
<dbReference type="OrthoDB" id="9805475at2"/>
<proteinExistence type="inferred from homology"/>
<evidence type="ECO:0000256" key="8">
    <source>
        <dbReference type="ARBA" id="ARBA00022989"/>
    </source>
</evidence>
<evidence type="ECO:0000313" key="16">
    <source>
        <dbReference type="Proteomes" id="UP000031643"/>
    </source>
</evidence>
<keyword evidence="11 12" id="KW-0961">Cell wall biogenesis/degradation</keyword>
<dbReference type="GO" id="GO:0051301">
    <property type="term" value="P:cell division"/>
    <property type="evidence" value="ECO:0007669"/>
    <property type="project" value="UniProtKB-KW"/>
</dbReference>
<keyword evidence="6 12" id="KW-0133">Cell shape</keyword>
<evidence type="ECO:0000256" key="3">
    <source>
        <dbReference type="ARBA" id="ARBA00022618"/>
    </source>
</evidence>
<comment type="function">
    <text evidence="12">Catalyzes the initial step of the lipid cycle reactions in the biosynthesis of the cell wall peptidoglycan: transfers peptidoglycan precursor phospho-MurNAc-pentapeptide from UDP-MurNAc-pentapeptide onto the lipid carrier undecaprenyl phosphate, yielding undecaprenyl-pyrophosphoryl-MurNAc-pentapeptide, known as lipid I.</text>
</comment>
<dbReference type="GO" id="GO:0008360">
    <property type="term" value="P:regulation of cell shape"/>
    <property type="evidence" value="ECO:0007669"/>
    <property type="project" value="UniProtKB-KW"/>
</dbReference>
<dbReference type="PANTHER" id="PTHR22926:SF5">
    <property type="entry name" value="PHOSPHO-N-ACETYLMURAMOYL-PENTAPEPTIDE-TRANSFERASE HOMOLOG"/>
    <property type="match status" value="1"/>
</dbReference>
<dbReference type="HOGENOM" id="CLU_023982_0_0_5"/>
<gene>
    <name evidence="12" type="primary">mraY</name>
    <name evidence="15" type="ORF">GL4_1574</name>
</gene>
<keyword evidence="5 12" id="KW-0812">Transmembrane</keyword>
<dbReference type="RefSeq" id="WP_045366334.1">
    <property type="nucleotide sequence ID" value="NZ_AP014648.1"/>
</dbReference>
<comment type="catalytic activity">
    <reaction evidence="12">
        <text>UDP-N-acetyl-alpha-D-muramoyl-L-alanyl-gamma-D-glutamyl-meso-2,6-diaminopimeloyl-D-alanyl-D-alanine + di-trans,octa-cis-undecaprenyl phosphate = di-trans,octa-cis-undecaprenyl diphospho-N-acetyl-alpha-D-muramoyl-L-alanyl-D-glutamyl-meso-2,6-diaminopimeloyl-D-alanyl-D-alanine + UMP</text>
        <dbReference type="Rhea" id="RHEA:28386"/>
        <dbReference type="ChEBI" id="CHEBI:57865"/>
        <dbReference type="ChEBI" id="CHEBI:60392"/>
        <dbReference type="ChEBI" id="CHEBI:61386"/>
        <dbReference type="ChEBI" id="CHEBI:61387"/>
        <dbReference type="EC" id="2.7.8.13"/>
    </reaction>
</comment>
<feature type="binding site" evidence="14">
    <location>
        <position position="194"/>
    </location>
    <ligand>
        <name>Mg(2+)</name>
        <dbReference type="ChEBI" id="CHEBI:18420"/>
    </ligand>
</feature>
<evidence type="ECO:0000256" key="7">
    <source>
        <dbReference type="ARBA" id="ARBA00022984"/>
    </source>
</evidence>
<dbReference type="STRING" id="1384459.GL4_1574"/>
<evidence type="ECO:0000256" key="11">
    <source>
        <dbReference type="ARBA" id="ARBA00023316"/>
    </source>
</evidence>
<evidence type="ECO:0000256" key="13">
    <source>
        <dbReference type="NCBIfam" id="TIGR00445"/>
    </source>
</evidence>
<evidence type="ECO:0000256" key="10">
    <source>
        <dbReference type="ARBA" id="ARBA00023306"/>
    </source>
</evidence>
<evidence type="ECO:0000256" key="6">
    <source>
        <dbReference type="ARBA" id="ARBA00022960"/>
    </source>
</evidence>
<comment type="similarity">
    <text evidence="2 12">Belongs to the glycosyltransferase 4 family. MraY subfamily.</text>
</comment>
<evidence type="ECO:0000256" key="4">
    <source>
        <dbReference type="ARBA" id="ARBA00022679"/>
    </source>
</evidence>
<feature type="transmembrane region" description="Helical" evidence="12">
    <location>
        <begin position="290"/>
        <end position="313"/>
    </location>
</feature>
<comment type="subcellular location">
    <subcellularLocation>
        <location evidence="12">Cell membrane</location>
        <topology evidence="12">Multi-pass membrane protein</topology>
    </subcellularLocation>
    <subcellularLocation>
        <location evidence="1">Membrane</location>
        <topology evidence="1">Multi-pass membrane protein</topology>
    </subcellularLocation>
</comment>
<keyword evidence="12" id="KW-1003">Cell membrane</keyword>
<evidence type="ECO:0000313" key="15">
    <source>
        <dbReference type="EMBL" id="BAQ17029.1"/>
    </source>
</evidence>
<dbReference type="KEGG" id="mcg:GL4_1574"/>
<evidence type="ECO:0000256" key="1">
    <source>
        <dbReference type="ARBA" id="ARBA00004141"/>
    </source>
</evidence>
<organism evidence="15 16">
    <name type="scientific">Methyloceanibacter caenitepidi</name>
    <dbReference type="NCBI Taxonomy" id="1384459"/>
    <lineage>
        <taxon>Bacteria</taxon>
        <taxon>Pseudomonadati</taxon>
        <taxon>Pseudomonadota</taxon>
        <taxon>Alphaproteobacteria</taxon>
        <taxon>Hyphomicrobiales</taxon>
        <taxon>Hyphomicrobiaceae</taxon>
        <taxon>Methyloceanibacter</taxon>
    </lineage>
</organism>
<dbReference type="GO" id="GO:0005886">
    <property type="term" value="C:plasma membrane"/>
    <property type="evidence" value="ECO:0007669"/>
    <property type="project" value="UniProtKB-SubCell"/>
</dbReference>
<dbReference type="EC" id="2.7.8.13" evidence="12 13"/>
<dbReference type="GO" id="GO:0008963">
    <property type="term" value="F:phospho-N-acetylmuramoyl-pentapeptide-transferase activity"/>
    <property type="evidence" value="ECO:0007669"/>
    <property type="project" value="UniProtKB-UniRule"/>
</dbReference>
<dbReference type="UniPathway" id="UPA00219"/>
<feature type="binding site" evidence="14">
    <location>
        <position position="269"/>
    </location>
    <ligand>
        <name>Mg(2+)</name>
        <dbReference type="ChEBI" id="CHEBI:18420"/>
    </ligand>
</feature>
<feature type="transmembrane region" description="Helical" evidence="12">
    <location>
        <begin position="340"/>
        <end position="359"/>
    </location>
</feature>